<dbReference type="PANTHER" id="PTHR35166:SF6">
    <property type="entry name" value="PROTEIN-RELATED"/>
    <property type="match status" value="1"/>
</dbReference>
<evidence type="ECO:0000313" key="1">
    <source>
        <dbReference type="EMBL" id="EMS55879.1"/>
    </source>
</evidence>
<reference evidence="1" key="1">
    <citation type="journal article" date="2013" name="Nature">
        <title>Draft genome of the wheat A-genome progenitor Triticum urartu.</title>
        <authorList>
            <person name="Ling H.Q."/>
            <person name="Zhao S."/>
            <person name="Liu D."/>
            <person name="Wang J."/>
            <person name="Sun H."/>
            <person name="Zhang C."/>
            <person name="Fan H."/>
            <person name="Li D."/>
            <person name="Dong L."/>
            <person name="Tao Y."/>
            <person name="Gao C."/>
            <person name="Wu H."/>
            <person name="Li Y."/>
            <person name="Cui Y."/>
            <person name="Guo X."/>
            <person name="Zheng S."/>
            <person name="Wang B."/>
            <person name="Yu K."/>
            <person name="Liang Q."/>
            <person name="Yang W."/>
            <person name="Lou X."/>
            <person name="Chen J."/>
            <person name="Feng M."/>
            <person name="Jian J."/>
            <person name="Zhang X."/>
            <person name="Luo G."/>
            <person name="Jiang Y."/>
            <person name="Liu J."/>
            <person name="Wang Z."/>
            <person name="Sha Y."/>
            <person name="Zhang B."/>
            <person name="Wu H."/>
            <person name="Tang D."/>
            <person name="Shen Q."/>
            <person name="Xue P."/>
            <person name="Zou S."/>
            <person name="Wang X."/>
            <person name="Liu X."/>
            <person name="Wang F."/>
            <person name="Yang Y."/>
            <person name="An X."/>
            <person name="Dong Z."/>
            <person name="Zhang K."/>
            <person name="Zhang X."/>
            <person name="Luo M.C."/>
            <person name="Dvorak J."/>
            <person name="Tong Y."/>
            <person name="Wang J."/>
            <person name="Yang H."/>
            <person name="Li Z."/>
            <person name="Wang D."/>
            <person name="Zhang A."/>
            <person name="Wang J."/>
        </authorList>
    </citation>
    <scope>NUCLEOTIDE SEQUENCE</scope>
</reference>
<accession>M8A611</accession>
<sequence>MAGLEEELVKDGSDGFPAKLFIDKCIVKDAAGKGQNKAWMCIPAPVKTQTDVQCAAESDPPAGPTGEKKRMPDEIVSYILSMPIDKPDIVMPSCLQQGDKNMAEILGVTEEWLEDMRQTYRDVALRTQRVHDDFVKYQIQIRDELFEKGYVEVDDDYFTNHAEFGEEMAAMWEEWEKKRSPTLTFADYSDYNIPYDYEEQARRLVDL</sequence>
<dbReference type="OMA" id="AMWEEWE"/>
<dbReference type="AlphaFoldDB" id="M8A611"/>
<dbReference type="PANTHER" id="PTHR35166">
    <property type="entry name" value="OS05G0193700 PROTEIN-RELATED"/>
    <property type="match status" value="1"/>
</dbReference>
<proteinExistence type="predicted"/>
<name>M8A611_TRIUA</name>
<organism evidence="1">
    <name type="scientific">Triticum urartu</name>
    <name type="common">Red wild einkorn</name>
    <name type="synonym">Crithodium urartu</name>
    <dbReference type="NCBI Taxonomy" id="4572"/>
    <lineage>
        <taxon>Eukaryota</taxon>
        <taxon>Viridiplantae</taxon>
        <taxon>Streptophyta</taxon>
        <taxon>Embryophyta</taxon>
        <taxon>Tracheophyta</taxon>
        <taxon>Spermatophyta</taxon>
        <taxon>Magnoliopsida</taxon>
        <taxon>Liliopsida</taxon>
        <taxon>Poales</taxon>
        <taxon>Poaceae</taxon>
        <taxon>BOP clade</taxon>
        <taxon>Pooideae</taxon>
        <taxon>Triticodae</taxon>
        <taxon>Triticeae</taxon>
        <taxon>Triticinae</taxon>
        <taxon>Triticum</taxon>
    </lineage>
</organism>
<dbReference type="EMBL" id="KD165369">
    <property type="protein sequence ID" value="EMS55879.1"/>
    <property type="molecule type" value="Genomic_DNA"/>
</dbReference>
<protein>
    <submittedName>
        <fullName evidence="1">Uncharacterized protein</fullName>
    </submittedName>
</protein>
<gene>
    <name evidence="1" type="ORF">TRIUR3_28837</name>
</gene>